<dbReference type="Proteomes" id="UP000756346">
    <property type="component" value="Unassembled WGS sequence"/>
</dbReference>
<dbReference type="EMBL" id="JAGTJQ010000011">
    <property type="protein sequence ID" value="KAH7017978.1"/>
    <property type="molecule type" value="Genomic_DNA"/>
</dbReference>
<protein>
    <recommendedName>
        <fullName evidence="4">Conidiation-specific protein</fullName>
    </recommendedName>
</protein>
<evidence type="ECO:0008006" key="4">
    <source>
        <dbReference type="Google" id="ProtNLM"/>
    </source>
</evidence>
<evidence type="ECO:0000313" key="3">
    <source>
        <dbReference type="Proteomes" id="UP000756346"/>
    </source>
</evidence>
<comment type="caution">
    <text evidence="2">The sequence shown here is derived from an EMBL/GenBank/DDBJ whole genome shotgun (WGS) entry which is preliminary data.</text>
</comment>
<proteinExistence type="predicted"/>
<keyword evidence="3" id="KW-1185">Reference proteome</keyword>
<dbReference type="AlphaFoldDB" id="A0A9P8XTT6"/>
<name>A0A9P8XTT6_9PEZI</name>
<feature type="signal peptide" evidence="1">
    <location>
        <begin position="1"/>
        <end position="19"/>
    </location>
</feature>
<evidence type="ECO:0000313" key="2">
    <source>
        <dbReference type="EMBL" id="KAH7017978.1"/>
    </source>
</evidence>
<dbReference type="OrthoDB" id="2142213at2759"/>
<reference evidence="2" key="1">
    <citation type="journal article" date="2021" name="Nat. Commun.">
        <title>Genetic determinants of endophytism in the Arabidopsis root mycobiome.</title>
        <authorList>
            <person name="Mesny F."/>
            <person name="Miyauchi S."/>
            <person name="Thiergart T."/>
            <person name="Pickel B."/>
            <person name="Atanasova L."/>
            <person name="Karlsson M."/>
            <person name="Huettel B."/>
            <person name="Barry K.W."/>
            <person name="Haridas S."/>
            <person name="Chen C."/>
            <person name="Bauer D."/>
            <person name="Andreopoulos W."/>
            <person name="Pangilinan J."/>
            <person name="LaButti K."/>
            <person name="Riley R."/>
            <person name="Lipzen A."/>
            <person name="Clum A."/>
            <person name="Drula E."/>
            <person name="Henrissat B."/>
            <person name="Kohler A."/>
            <person name="Grigoriev I.V."/>
            <person name="Martin F.M."/>
            <person name="Hacquard S."/>
        </authorList>
    </citation>
    <scope>NUCLEOTIDE SEQUENCE</scope>
    <source>
        <strain evidence="2">MPI-CAGE-CH-0230</strain>
    </source>
</reference>
<dbReference type="SUPFAM" id="SSF55486">
    <property type="entry name" value="Metalloproteases ('zincins'), catalytic domain"/>
    <property type="match status" value="1"/>
</dbReference>
<dbReference type="RefSeq" id="XP_046006245.1">
    <property type="nucleotide sequence ID" value="XM_046161503.1"/>
</dbReference>
<feature type="chain" id="PRO_5040470895" description="Conidiation-specific protein" evidence="1">
    <location>
        <begin position="20"/>
        <end position="304"/>
    </location>
</feature>
<accession>A0A9P8XTT6</accession>
<organism evidence="2 3">
    <name type="scientific">Microdochium trichocladiopsis</name>
    <dbReference type="NCBI Taxonomy" id="1682393"/>
    <lineage>
        <taxon>Eukaryota</taxon>
        <taxon>Fungi</taxon>
        <taxon>Dikarya</taxon>
        <taxon>Ascomycota</taxon>
        <taxon>Pezizomycotina</taxon>
        <taxon>Sordariomycetes</taxon>
        <taxon>Xylariomycetidae</taxon>
        <taxon>Xylariales</taxon>
        <taxon>Microdochiaceae</taxon>
        <taxon>Microdochium</taxon>
    </lineage>
</organism>
<keyword evidence="1" id="KW-0732">Signal</keyword>
<sequence length="304" mass="34306">MISTKSLLALVPFVAGAFAQSKQVISPELRRDQIYNPIMNYMPPTQSHWDQWGAGWTLEDCYNFARERGQNPADYEVFNVHYTDCSEPWIMCRHRSAKVDQIRMIDMIGRLPVRVRQHIKHFIVSYDIGPYAGLYWGGNIAIDDESLDMYVLMHEASHALDFSALRQYGSPFSETAIWKDNWAQDSRIPTGYAAGNWVENFAESGPIGLYDRYVPGGIGNIQPNWSQIFHQYATYQGYLGDTIQYGGTCPSRIPNSKVVSMYGRSAKVSTAAMGEMPDVSFKSANVTVLEEVVGSVSCDKSHFH</sequence>
<gene>
    <name evidence="2" type="ORF">B0I36DRAFT_394517</name>
</gene>
<dbReference type="GeneID" id="70191049"/>
<evidence type="ECO:0000256" key="1">
    <source>
        <dbReference type="SAM" id="SignalP"/>
    </source>
</evidence>